<accession>A0A3D9H6Z4</accession>
<comment type="caution">
    <text evidence="1">The sequence shown here is derived from an EMBL/GenBank/DDBJ whole genome shotgun (WGS) entry which is preliminary data.</text>
</comment>
<organism evidence="1 2">
    <name type="scientific">Winogradskyella eximia</name>
    <dbReference type="NCBI Taxonomy" id="262006"/>
    <lineage>
        <taxon>Bacteria</taxon>
        <taxon>Pseudomonadati</taxon>
        <taxon>Bacteroidota</taxon>
        <taxon>Flavobacteriia</taxon>
        <taxon>Flavobacteriales</taxon>
        <taxon>Flavobacteriaceae</taxon>
        <taxon>Winogradskyella</taxon>
    </lineage>
</organism>
<dbReference type="RefSeq" id="WP_115816587.1">
    <property type="nucleotide sequence ID" value="NZ_QRDV01000002.1"/>
</dbReference>
<dbReference type="GO" id="GO:0110001">
    <property type="term" value="C:toxin-antitoxin complex"/>
    <property type="evidence" value="ECO:0007669"/>
    <property type="project" value="InterPro"/>
</dbReference>
<evidence type="ECO:0000313" key="2">
    <source>
        <dbReference type="Proteomes" id="UP000256980"/>
    </source>
</evidence>
<reference evidence="1 2" key="1">
    <citation type="submission" date="2018-07" db="EMBL/GenBank/DDBJ databases">
        <title>Genomic Encyclopedia of Type Strains, Phase III (KMG-III): the genomes of soil and plant-associated and newly described type strains.</title>
        <authorList>
            <person name="Whitman W."/>
        </authorList>
    </citation>
    <scope>NUCLEOTIDE SEQUENCE [LARGE SCALE GENOMIC DNA]</scope>
    <source>
        <strain evidence="1 2">CECT 7946</strain>
    </source>
</reference>
<dbReference type="OrthoDB" id="9799912at2"/>
<proteinExistence type="predicted"/>
<gene>
    <name evidence="1" type="ORF">DFQ10_102145</name>
</gene>
<dbReference type="GO" id="GO:0003723">
    <property type="term" value="F:RNA binding"/>
    <property type="evidence" value="ECO:0007669"/>
    <property type="project" value="InterPro"/>
</dbReference>
<evidence type="ECO:0000313" key="1">
    <source>
        <dbReference type="EMBL" id="RED45277.1"/>
    </source>
</evidence>
<dbReference type="Pfam" id="PF09907">
    <property type="entry name" value="HigB_toxin"/>
    <property type="match status" value="1"/>
</dbReference>
<dbReference type="Proteomes" id="UP000256980">
    <property type="component" value="Unassembled WGS sequence"/>
</dbReference>
<dbReference type="EMBL" id="QRDV01000002">
    <property type="protein sequence ID" value="RED45277.1"/>
    <property type="molecule type" value="Genomic_DNA"/>
</dbReference>
<dbReference type="AlphaFoldDB" id="A0A3D9H6Z4"/>
<keyword evidence="2" id="KW-1185">Reference proteome</keyword>
<name>A0A3D9H6Z4_9FLAO</name>
<protein>
    <submittedName>
        <fullName evidence="1">mRNA interferase HigB</fullName>
    </submittedName>
</protein>
<dbReference type="GO" id="GO:0004519">
    <property type="term" value="F:endonuclease activity"/>
    <property type="evidence" value="ECO:0007669"/>
    <property type="project" value="InterPro"/>
</dbReference>
<sequence>MARVVAKKHIKDFMEKHSNYREGLKAWLSVVESSDWKKPQDIVDTFGSKAIDFLGKKDTKKSTKSSERVVIDVKGNHIRIIAKYQFLENMKVSILYLKWIGTHAEYDKLEKNKDQYDINLFH</sequence>
<dbReference type="InterPro" id="IPR018669">
    <property type="entry name" value="Toxin_HigB"/>
</dbReference>